<dbReference type="AlphaFoldDB" id="S8EBY2"/>
<dbReference type="EMBL" id="KE504147">
    <property type="protein sequence ID" value="EPT00694.1"/>
    <property type="molecule type" value="Genomic_DNA"/>
</dbReference>
<dbReference type="HOGENOM" id="CLU_1602753_0_0_1"/>
<dbReference type="OrthoDB" id="2801371at2759"/>
<dbReference type="STRING" id="743788.S8EBY2"/>
<accession>S8EBY2</accession>
<organism evidence="1 2">
    <name type="scientific">Fomitopsis schrenkii</name>
    <name type="common">Brown rot fungus</name>
    <dbReference type="NCBI Taxonomy" id="2126942"/>
    <lineage>
        <taxon>Eukaryota</taxon>
        <taxon>Fungi</taxon>
        <taxon>Dikarya</taxon>
        <taxon>Basidiomycota</taxon>
        <taxon>Agaricomycotina</taxon>
        <taxon>Agaricomycetes</taxon>
        <taxon>Polyporales</taxon>
        <taxon>Fomitopsis</taxon>
    </lineage>
</organism>
<keyword evidence="2" id="KW-1185">Reference proteome</keyword>
<proteinExistence type="predicted"/>
<dbReference type="InParanoid" id="S8EBY2"/>
<dbReference type="InterPro" id="IPR025332">
    <property type="entry name" value="DUF4238"/>
</dbReference>
<dbReference type="Proteomes" id="UP000015241">
    <property type="component" value="Unassembled WGS sequence"/>
</dbReference>
<gene>
    <name evidence="1" type="ORF">FOMPIDRAFT_88051</name>
</gene>
<evidence type="ECO:0000313" key="2">
    <source>
        <dbReference type="Proteomes" id="UP000015241"/>
    </source>
</evidence>
<name>S8EBY2_FOMSC</name>
<reference evidence="1 2" key="1">
    <citation type="journal article" date="2012" name="Science">
        <title>The Paleozoic origin of enzymatic lignin decomposition reconstructed from 31 fungal genomes.</title>
        <authorList>
            <person name="Floudas D."/>
            <person name="Binder M."/>
            <person name="Riley R."/>
            <person name="Barry K."/>
            <person name="Blanchette R.A."/>
            <person name="Henrissat B."/>
            <person name="Martinez A.T."/>
            <person name="Otillar R."/>
            <person name="Spatafora J.W."/>
            <person name="Yadav J.S."/>
            <person name="Aerts A."/>
            <person name="Benoit I."/>
            <person name="Boyd A."/>
            <person name="Carlson A."/>
            <person name="Copeland A."/>
            <person name="Coutinho P.M."/>
            <person name="de Vries R.P."/>
            <person name="Ferreira P."/>
            <person name="Findley K."/>
            <person name="Foster B."/>
            <person name="Gaskell J."/>
            <person name="Glotzer D."/>
            <person name="Gorecki P."/>
            <person name="Heitman J."/>
            <person name="Hesse C."/>
            <person name="Hori C."/>
            <person name="Igarashi K."/>
            <person name="Jurgens J.A."/>
            <person name="Kallen N."/>
            <person name="Kersten P."/>
            <person name="Kohler A."/>
            <person name="Kuees U."/>
            <person name="Kumar T.K.A."/>
            <person name="Kuo A."/>
            <person name="LaButti K."/>
            <person name="Larrondo L.F."/>
            <person name="Lindquist E."/>
            <person name="Ling A."/>
            <person name="Lombard V."/>
            <person name="Lucas S."/>
            <person name="Lundell T."/>
            <person name="Martin R."/>
            <person name="McLaughlin D.J."/>
            <person name="Morgenstern I."/>
            <person name="Morin E."/>
            <person name="Murat C."/>
            <person name="Nagy L.G."/>
            <person name="Nolan M."/>
            <person name="Ohm R.A."/>
            <person name="Patyshakuliyeva A."/>
            <person name="Rokas A."/>
            <person name="Ruiz-Duenas F.J."/>
            <person name="Sabat G."/>
            <person name="Salamov A."/>
            <person name="Samejima M."/>
            <person name="Schmutz J."/>
            <person name="Slot J.C."/>
            <person name="St John F."/>
            <person name="Stenlid J."/>
            <person name="Sun H."/>
            <person name="Sun S."/>
            <person name="Syed K."/>
            <person name="Tsang A."/>
            <person name="Wiebenga A."/>
            <person name="Young D."/>
            <person name="Pisabarro A."/>
            <person name="Eastwood D.C."/>
            <person name="Martin F."/>
            <person name="Cullen D."/>
            <person name="Grigoriev I.V."/>
            <person name="Hibbett D.S."/>
        </authorList>
    </citation>
    <scope>NUCLEOTIDE SEQUENCE</scope>
    <source>
        <strain evidence="2">FP-58527</strain>
    </source>
</reference>
<dbReference type="Pfam" id="PF14022">
    <property type="entry name" value="DUF4238"/>
    <property type="match status" value="1"/>
</dbReference>
<protein>
    <submittedName>
        <fullName evidence="1">Uncharacterized protein</fullName>
    </submittedName>
</protein>
<evidence type="ECO:0000313" key="1">
    <source>
        <dbReference type="EMBL" id="EPT00694.1"/>
    </source>
</evidence>
<sequence length="166" mass="19028">MGTTDLGKTFGIIDMYKDGADATGVYHIEKAFSKLESDAAPVFRILDAAEKRGRSSVELRRSELNTLRKFLFILHYRRSGHAHQFIEGRFDAATAAMVEAYRLKHGLADARAVWLRNLALLLEDEHWEVANDERLLWTTRMDYELCAYTKQLGLYRAPPPLRVCSH</sequence>